<sequence>MLMYLLAILLPPVAVLFTGKPFKALLNLALTLLFFVPGAVHAALVVKDHKDRKKFA</sequence>
<evidence type="ECO:0000256" key="4">
    <source>
        <dbReference type="ARBA" id="ARBA00022989"/>
    </source>
</evidence>
<dbReference type="Pfam" id="PF01679">
    <property type="entry name" value="Pmp3"/>
    <property type="match status" value="1"/>
</dbReference>
<keyword evidence="8" id="KW-1185">Reference proteome</keyword>
<protein>
    <submittedName>
        <fullName evidence="7">Uncharacterized membrane protein YqaE, homolog of Blt101, UPF0057 family</fullName>
    </submittedName>
</protein>
<dbReference type="Proteomes" id="UP000219356">
    <property type="component" value="Unassembled WGS sequence"/>
</dbReference>
<dbReference type="PROSITE" id="PS01309">
    <property type="entry name" value="UPF0057"/>
    <property type="match status" value="1"/>
</dbReference>
<keyword evidence="4 6" id="KW-1133">Transmembrane helix</keyword>
<dbReference type="InterPro" id="IPR000612">
    <property type="entry name" value="PMP3"/>
</dbReference>
<evidence type="ECO:0000256" key="3">
    <source>
        <dbReference type="ARBA" id="ARBA00022692"/>
    </source>
</evidence>
<keyword evidence="5 6" id="KW-0472">Membrane</keyword>
<evidence type="ECO:0000256" key="2">
    <source>
        <dbReference type="ARBA" id="ARBA00009530"/>
    </source>
</evidence>
<keyword evidence="3 6" id="KW-0812">Transmembrane</keyword>
<comment type="similarity">
    <text evidence="2">Belongs to the UPF0057 (PMP3) family.</text>
</comment>
<evidence type="ECO:0000313" key="8">
    <source>
        <dbReference type="Proteomes" id="UP000219356"/>
    </source>
</evidence>
<organism evidence="7 8">
    <name type="scientific">Terribacillus aidingensis</name>
    <dbReference type="NCBI Taxonomy" id="586416"/>
    <lineage>
        <taxon>Bacteria</taxon>
        <taxon>Bacillati</taxon>
        <taxon>Bacillota</taxon>
        <taxon>Bacilli</taxon>
        <taxon>Bacillales</taxon>
        <taxon>Bacillaceae</taxon>
        <taxon>Terribacillus</taxon>
    </lineage>
</organism>
<dbReference type="EMBL" id="OBEK01000001">
    <property type="protein sequence ID" value="SNZ05997.1"/>
    <property type="molecule type" value="Genomic_DNA"/>
</dbReference>
<evidence type="ECO:0000313" key="7">
    <source>
        <dbReference type="EMBL" id="SNZ05997.1"/>
    </source>
</evidence>
<name>A0A285NAP8_9BACI</name>
<dbReference type="GO" id="GO:0016020">
    <property type="term" value="C:membrane"/>
    <property type="evidence" value="ECO:0007669"/>
    <property type="project" value="UniProtKB-SubCell"/>
</dbReference>
<proteinExistence type="inferred from homology"/>
<evidence type="ECO:0000256" key="6">
    <source>
        <dbReference type="SAM" id="Phobius"/>
    </source>
</evidence>
<accession>A0A285NAP8</accession>
<evidence type="ECO:0000256" key="5">
    <source>
        <dbReference type="ARBA" id="ARBA00023136"/>
    </source>
</evidence>
<comment type="subcellular location">
    <subcellularLocation>
        <location evidence="1">Membrane</location>
    </subcellularLocation>
</comment>
<evidence type="ECO:0000256" key="1">
    <source>
        <dbReference type="ARBA" id="ARBA00004370"/>
    </source>
</evidence>
<gene>
    <name evidence="7" type="ORF">SAMN05421503_1096</name>
</gene>
<reference evidence="8" key="1">
    <citation type="submission" date="2017-09" db="EMBL/GenBank/DDBJ databases">
        <authorList>
            <person name="Varghese N."/>
            <person name="Submissions S."/>
        </authorList>
    </citation>
    <scope>NUCLEOTIDE SEQUENCE [LARGE SCALE GENOMIC DNA]</scope>
    <source>
        <strain evidence="8">CGMCC 1.8913</strain>
    </source>
</reference>
<feature type="transmembrane region" description="Helical" evidence="6">
    <location>
        <begin position="25"/>
        <end position="46"/>
    </location>
</feature>
<dbReference type="AlphaFoldDB" id="A0A285NAP8"/>